<organism evidence="6 7">
    <name type="scientific">Ophiophagus hannah</name>
    <name type="common">King cobra</name>
    <name type="synonym">Naja hannah</name>
    <dbReference type="NCBI Taxonomy" id="8665"/>
    <lineage>
        <taxon>Eukaryota</taxon>
        <taxon>Metazoa</taxon>
        <taxon>Chordata</taxon>
        <taxon>Craniata</taxon>
        <taxon>Vertebrata</taxon>
        <taxon>Euteleostomi</taxon>
        <taxon>Lepidosauria</taxon>
        <taxon>Squamata</taxon>
        <taxon>Bifurcata</taxon>
        <taxon>Unidentata</taxon>
        <taxon>Episquamata</taxon>
        <taxon>Toxicofera</taxon>
        <taxon>Serpentes</taxon>
        <taxon>Colubroidea</taxon>
        <taxon>Elapidae</taxon>
        <taxon>Elapinae</taxon>
        <taxon>Ophiophagus</taxon>
    </lineage>
</organism>
<evidence type="ECO:0000259" key="5">
    <source>
        <dbReference type="Pfam" id="PF20806"/>
    </source>
</evidence>
<dbReference type="AlphaFoldDB" id="V8PIM1"/>
<dbReference type="InterPro" id="IPR032695">
    <property type="entry name" value="Integrin_dom_sf"/>
</dbReference>
<keyword evidence="7" id="KW-1185">Reference proteome</keyword>
<evidence type="ECO:0000256" key="4">
    <source>
        <dbReference type="ARBA" id="ARBA00023180"/>
    </source>
</evidence>
<dbReference type="Proteomes" id="UP000018936">
    <property type="component" value="Unassembled WGS sequence"/>
</dbReference>
<dbReference type="GO" id="GO:0007229">
    <property type="term" value="P:integrin-mediated signaling pathway"/>
    <property type="evidence" value="ECO:0007669"/>
    <property type="project" value="UniProtKB-KW"/>
</dbReference>
<keyword evidence="2 6" id="KW-0401">Integrin</keyword>
<reference evidence="6 7" key="1">
    <citation type="journal article" date="2013" name="Proc. Natl. Acad. Sci. U.S.A.">
        <title>The king cobra genome reveals dynamic gene evolution and adaptation in the snake venom system.</title>
        <authorList>
            <person name="Vonk F.J."/>
            <person name="Casewell N.R."/>
            <person name="Henkel C.V."/>
            <person name="Heimberg A.M."/>
            <person name="Jansen H.J."/>
            <person name="McCleary R.J."/>
            <person name="Kerkkamp H.M."/>
            <person name="Vos R.A."/>
            <person name="Guerreiro I."/>
            <person name="Calvete J.J."/>
            <person name="Wuster W."/>
            <person name="Woods A.E."/>
            <person name="Logan J.M."/>
            <person name="Harrison R.A."/>
            <person name="Castoe T.A."/>
            <person name="de Koning A.P."/>
            <person name="Pollock D.D."/>
            <person name="Yandell M."/>
            <person name="Calderon D."/>
            <person name="Renjifo C."/>
            <person name="Currier R.B."/>
            <person name="Salgado D."/>
            <person name="Pla D."/>
            <person name="Sanz L."/>
            <person name="Hyder A.S."/>
            <person name="Ribeiro J.M."/>
            <person name="Arntzen J.W."/>
            <person name="van den Thillart G.E."/>
            <person name="Boetzer M."/>
            <person name="Pirovano W."/>
            <person name="Dirks R.P."/>
            <person name="Spaink H.P."/>
            <person name="Duboule D."/>
            <person name="McGlinn E."/>
            <person name="Kini R.M."/>
            <person name="Richardson M.K."/>
        </authorList>
    </citation>
    <scope>NUCLEOTIDE SEQUENCE</scope>
    <source>
        <tissue evidence="6">Blood</tissue>
    </source>
</reference>
<keyword evidence="4" id="KW-0325">Glycoprotein</keyword>
<feature type="domain" description="Integrin alpha third immunoglobulin-like" evidence="5">
    <location>
        <begin position="25"/>
        <end position="66"/>
    </location>
</feature>
<evidence type="ECO:0000256" key="1">
    <source>
        <dbReference type="ARBA" id="ARBA00004479"/>
    </source>
</evidence>
<dbReference type="Pfam" id="PF20806">
    <property type="entry name" value="Integrin_A_Ig_3"/>
    <property type="match status" value="1"/>
</dbReference>
<protein>
    <submittedName>
        <fullName evidence="6">Integrin alpha-8</fullName>
    </submittedName>
</protein>
<evidence type="ECO:0000256" key="2">
    <source>
        <dbReference type="ARBA" id="ARBA00023037"/>
    </source>
</evidence>
<sequence>MEKAAGMKGKFTRRECLDFLKIIGNCSSQLCAVIYCQVGTLERDHGAMVTIQSVLWLPSFQEVRNYILIVQFVSLLERSDLLNQSLAKKDEVSH</sequence>
<gene>
    <name evidence="6" type="primary">ITGA8</name>
    <name evidence="6" type="ORF">L345_00360</name>
</gene>
<comment type="caution">
    <text evidence="6">The sequence shown here is derived from an EMBL/GenBank/DDBJ whole genome shotgun (WGS) entry which is preliminary data.</text>
</comment>
<dbReference type="EMBL" id="AZIM01000035">
    <property type="protein sequence ID" value="ETE73816.1"/>
    <property type="molecule type" value="Genomic_DNA"/>
</dbReference>
<dbReference type="InterPro" id="IPR048286">
    <property type="entry name" value="Integrin_alpha_Ig-like_3"/>
</dbReference>
<evidence type="ECO:0000256" key="3">
    <source>
        <dbReference type="ARBA" id="ARBA00023136"/>
    </source>
</evidence>
<evidence type="ECO:0000313" key="7">
    <source>
        <dbReference type="Proteomes" id="UP000018936"/>
    </source>
</evidence>
<feature type="non-terminal residue" evidence="6">
    <location>
        <position position="1"/>
    </location>
</feature>
<comment type="subcellular location">
    <subcellularLocation>
        <location evidence="1">Membrane</location>
        <topology evidence="1">Single-pass type I membrane protein</topology>
    </subcellularLocation>
</comment>
<dbReference type="SUPFAM" id="SSF69179">
    <property type="entry name" value="Integrin domains"/>
    <property type="match status" value="1"/>
</dbReference>
<dbReference type="GO" id="GO:0016020">
    <property type="term" value="C:membrane"/>
    <property type="evidence" value="ECO:0007669"/>
    <property type="project" value="UniProtKB-SubCell"/>
</dbReference>
<proteinExistence type="predicted"/>
<name>V8PIM1_OPHHA</name>
<evidence type="ECO:0000313" key="6">
    <source>
        <dbReference type="EMBL" id="ETE73816.1"/>
    </source>
</evidence>
<accession>V8PIM1</accession>
<dbReference type="Gene3D" id="2.60.40.1530">
    <property type="entry name" value="ntegrin, alpha v. Chain A, domain 4"/>
    <property type="match status" value="1"/>
</dbReference>
<keyword evidence="3" id="KW-0472">Membrane</keyword>